<sequence>MTKSAVDPDDSKQNKSNNDAKTDMKAEKTTKTDEKKESSLKMSKTLIAIILGGFIFSLLASYGWQKYREIYVIPLENERIFQYGYHLAIIGRTIRNMEIGESDDAVLKLYNIDKLQDAPLRFYIKDNETTLTLDQFDFFEYGTAELYKGGKFTFFYKNLQGVIEYAINRFEDIVVSYSVTGTRLDGTPKNLFLTLTREGSESVTFSSDNAIYEFPGRTTESDVVRDKVDIVETKKEWENRINSVFSTGQQQLPKAYLELVEAAYGFIANSFHARRNIGFIGVYQNFTRSFRDVFFIQPHNYTLTSLDEQLYGLITLSKLDEEDTTRVVYAWMTTVNKLEYMGNIIKNENIVLDKIQAPLLFQLLKQFYNYDINDKIWNHIAEITWKNSIGIKGLEDVKFLGSSRGIFGLERATANGTSSFELLCLLRDMARSMEKHGDNEGFDGPKWAQRVLDIDAAMNKYWDNDTKRYGDLENGKVKPGQSTYVPLILGILKPDSENLKHLLQNLQQDPNFLPFGLQLSEEQGVQVGPNYLLIESLKYYSGQSGPSQELAHNMYSVLKNHLAAVIARSYRADRSFYGSFDKNMKPLGPKGHPDGTLIFRIMAA</sequence>
<dbReference type="eggNOG" id="ENOG502TFZI">
    <property type="taxonomic scope" value="Eukaryota"/>
</dbReference>
<dbReference type="OMA" id="YIAENTW"/>
<keyword evidence="2" id="KW-1133">Transmembrane helix</keyword>
<keyword evidence="2" id="KW-0472">Membrane</keyword>
<evidence type="ECO:0000313" key="4">
    <source>
        <dbReference type="EMBL" id="EGT43256.1"/>
    </source>
</evidence>
<dbReference type="Proteomes" id="UP000008068">
    <property type="component" value="Unassembled WGS sequence"/>
</dbReference>
<dbReference type="GO" id="GO:0006487">
    <property type="term" value="P:protein N-linked glycosylation"/>
    <property type="evidence" value="ECO:0007669"/>
    <property type="project" value="TreeGrafter"/>
</dbReference>
<dbReference type="InterPro" id="IPR004888">
    <property type="entry name" value="Glycoside_hydrolase_63"/>
</dbReference>
<proteinExistence type="predicted"/>
<dbReference type="InParanoid" id="G0MSI1"/>
<evidence type="ECO:0000256" key="2">
    <source>
        <dbReference type="SAM" id="Phobius"/>
    </source>
</evidence>
<gene>
    <name evidence="4" type="ORF">CAEBREN_13661</name>
</gene>
<dbReference type="GO" id="GO:0005789">
    <property type="term" value="C:endoplasmic reticulum membrane"/>
    <property type="evidence" value="ECO:0007669"/>
    <property type="project" value="TreeGrafter"/>
</dbReference>
<dbReference type="HOGENOM" id="CLU_447775_0_0_1"/>
<dbReference type="GO" id="GO:0004573">
    <property type="term" value="F:Glc3Man9GlcNAc2 oligosaccharide glucosidase activity"/>
    <property type="evidence" value="ECO:0007669"/>
    <property type="project" value="InterPro"/>
</dbReference>
<protein>
    <recommendedName>
        <fullName evidence="3">Glycosyl hydrolase family 63 C-terminal domain-containing protein</fullName>
    </recommendedName>
</protein>
<reference evidence="5" key="1">
    <citation type="submission" date="2011-07" db="EMBL/GenBank/DDBJ databases">
        <authorList>
            <consortium name="Caenorhabditis brenneri Sequencing and Analysis Consortium"/>
            <person name="Wilson R.K."/>
        </authorList>
    </citation>
    <scope>NUCLEOTIDE SEQUENCE [LARGE SCALE GENOMIC DNA]</scope>
    <source>
        <strain evidence="5">PB2801</strain>
    </source>
</reference>
<dbReference type="PANTHER" id="PTHR10412">
    <property type="entry name" value="MANNOSYL-OLIGOSACCHARIDE GLUCOSIDASE"/>
    <property type="match status" value="1"/>
</dbReference>
<evidence type="ECO:0000313" key="5">
    <source>
        <dbReference type="Proteomes" id="UP000008068"/>
    </source>
</evidence>
<dbReference type="InterPro" id="IPR031335">
    <property type="entry name" value="Glyco_hydro_63_C"/>
</dbReference>
<accession>G0MSI1</accession>
<keyword evidence="5" id="KW-1185">Reference proteome</keyword>
<dbReference type="FunCoup" id="G0MSI1">
    <property type="interactions" value="1330"/>
</dbReference>
<dbReference type="PANTHER" id="PTHR10412:SF16">
    <property type="entry name" value="GLYCOSYL HYDROLASE FAMILY 63 C-TERMINAL DOMAIN-CONTAINING PROTEIN"/>
    <property type="match status" value="1"/>
</dbReference>
<organism evidence="5">
    <name type="scientific">Caenorhabditis brenneri</name>
    <name type="common">Nematode worm</name>
    <dbReference type="NCBI Taxonomy" id="135651"/>
    <lineage>
        <taxon>Eukaryota</taxon>
        <taxon>Metazoa</taxon>
        <taxon>Ecdysozoa</taxon>
        <taxon>Nematoda</taxon>
        <taxon>Chromadorea</taxon>
        <taxon>Rhabditida</taxon>
        <taxon>Rhabditina</taxon>
        <taxon>Rhabditomorpha</taxon>
        <taxon>Rhabditoidea</taxon>
        <taxon>Rhabditidae</taxon>
        <taxon>Peloderinae</taxon>
        <taxon>Caenorhabditis</taxon>
    </lineage>
</organism>
<feature type="domain" description="Glycosyl hydrolase family 63 C-terminal" evidence="3">
    <location>
        <begin position="481"/>
        <end position="582"/>
    </location>
</feature>
<feature type="region of interest" description="Disordered" evidence="1">
    <location>
        <begin position="1"/>
        <end position="36"/>
    </location>
</feature>
<dbReference type="Pfam" id="PF03200">
    <property type="entry name" value="Glyco_hydro_63"/>
    <property type="match status" value="1"/>
</dbReference>
<dbReference type="OrthoDB" id="5792048at2759"/>
<feature type="compositionally biased region" description="Basic and acidic residues" evidence="1">
    <location>
        <begin position="9"/>
        <end position="36"/>
    </location>
</feature>
<dbReference type="EMBL" id="GL379810">
    <property type="protein sequence ID" value="EGT43256.1"/>
    <property type="molecule type" value="Genomic_DNA"/>
</dbReference>
<dbReference type="STRING" id="135651.G0MSI1"/>
<dbReference type="GO" id="GO:0009311">
    <property type="term" value="P:oligosaccharide metabolic process"/>
    <property type="evidence" value="ECO:0007669"/>
    <property type="project" value="InterPro"/>
</dbReference>
<dbReference type="Gene3D" id="1.50.10.10">
    <property type="match status" value="1"/>
</dbReference>
<keyword evidence="2" id="KW-0812">Transmembrane</keyword>
<name>G0MSI1_CAEBE</name>
<feature type="transmembrane region" description="Helical" evidence="2">
    <location>
        <begin position="45"/>
        <end position="64"/>
    </location>
</feature>
<dbReference type="AlphaFoldDB" id="G0MSI1"/>
<evidence type="ECO:0000259" key="3">
    <source>
        <dbReference type="Pfam" id="PF03200"/>
    </source>
</evidence>
<dbReference type="InterPro" id="IPR012341">
    <property type="entry name" value="6hp_glycosidase-like_sf"/>
</dbReference>
<evidence type="ECO:0000256" key="1">
    <source>
        <dbReference type="SAM" id="MobiDB-lite"/>
    </source>
</evidence>